<keyword evidence="5 7" id="KW-0472">Membrane</keyword>
<reference evidence="8" key="1">
    <citation type="journal article" date="2023" name="Mol. Biol. Evol.">
        <title>Third-Generation Sequencing Reveals the Adaptive Role of the Epigenome in Three Deep-Sea Polychaetes.</title>
        <authorList>
            <person name="Perez M."/>
            <person name="Aroh O."/>
            <person name="Sun Y."/>
            <person name="Lan Y."/>
            <person name="Juniper S.K."/>
            <person name="Young C.R."/>
            <person name="Angers B."/>
            <person name="Qian P.Y."/>
        </authorList>
    </citation>
    <scope>NUCLEOTIDE SEQUENCE</scope>
    <source>
        <strain evidence="8">R07B-5</strain>
    </source>
</reference>
<keyword evidence="3 7" id="KW-0812">Transmembrane</keyword>
<feature type="transmembrane region" description="Helical" evidence="7">
    <location>
        <begin position="270"/>
        <end position="294"/>
    </location>
</feature>
<dbReference type="EMBL" id="JAODUO010000381">
    <property type="protein sequence ID" value="KAK2181792.1"/>
    <property type="molecule type" value="Genomic_DNA"/>
</dbReference>
<evidence type="ECO:0000313" key="9">
    <source>
        <dbReference type="Proteomes" id="UP001209878"/>
    </source>
</evidence>
<keyword evidence="9" id="KW-1185">Reference proteome</keyword>
<sequence>MVNGDDKRKAQLESQALELWDRLYENWFARNTTLPMIKLDEGSTEPMGVLHLRNLTSMWLMMKRTTDFNLDLIAFAKENVGILLSGNINLAMTLLTTGISFVLGGGTALLNFIISIVIFITTLFYLLASSGEQYKPVEWFTSISPTQGRSGNKFGQAVEEAIGSVFLASFKMAAFYGLFTWLTHTIFAVQIVFIPSAIAAIFAAIPFVGTYWAAIPAVIELWLVNGQSVQAILLLVCHMLPTYVVDTAILSEIKGGHPYLTGLAIAGGMYWLGLEGAIIGPIVLCCLVVAVNVYSTMLSPDVVAPRTEPVATVPEGPRGKRPDTLAREPGASTST</sequence>
<name>A0AAD9NT28_RIDPI</name>
<dbReference type="Proteomes" id="UP001209878">
    <property type="component" value="Unassembled WGS sequence"/>
</dbReference>
<evidence type="ECO:0000256" key="3">
    <source>
        <dbReference type="ARBA" id="ARBA00022692"/>
    </source>
</evidence>
<feature type="transmembrane region" description="Helical" evidence="7">
    <location>
        <begin position="173"/>
        <end position="194"/>
    </location>
</feature>
<accession>A0AAD9NT28</accession>
<feature type="transmembrane region" description="Helical" evidence="7">
    <location>
        <begin position="231"/>
        <end position="250"/>
    </location>
</feature>
<feature type="transmembrane region" description="Helical" evidence="7">
    <location>
        <begin position="80"/>
        <end position="103"/>
    </location>
</feature>
<evidence type="ECO:0000256" key="6">
    <source>
        <dbReference type="SAM" id="MobiDB-lite"/>
    </source>
</evidence>
<dbReference type="InterPro" id="IPR002549">
    <property type="entry name" value="AI-2E-like"/>
</dbReference>
<dbReference type="PANTHER" id="PTHR21716:SF4">
    <property type="entry name" value="TRANSMEMBRANE PROTEIN 245"/>
    <property type="match status" value="1"/>
</dbReference>
<feature type="transmembrane region" description="Helical" evidence="7">
    <location>
        <begin position="200"/>
        <end position="224"/>
    </location>
</feature>
<feature type="transmembrane region" description="Helical" evidence="7">
    <location>
        <begin position="109"/>
        <end position="128"/>
    </location>
</feature>
<feature type="compositionally biased region" description="Basic and acidic residues" evidence="6">
    <location>
        <begin position="317"/>
        <end position="326"/>
    </location>
</feature>
<protein>
    <recommendedName>
        <fullName evidence="10">Transmembrane protein 245</fullName>
    </recommendedName>
</protein>
<dbReference type="GO" id="GO:0016020">
    <property type="term" value="C:membrane"/>
    <property type="evidence" value="ECO:0007669"/>
    <property type="project" value="UniProtKB-SubCell"/>
</dbReference>
<proteinExistence type="inferred from homology"/>
<dbReference type="AlphaFoldDB" id="A0AAD9NT28"/>
<feature type="region of interest" description="Disordered" evidence="6">
    <location>
        <begin position="308"/>
        <end position="335"/>
    </location>
</feature>
<evidence type="ECO:0000256" key="2">
    <source>
        <dbReference type="ARBA" id="ARBA00009773"/>
    </source>
</evidence>
<dbReference type="PANTHER" id="PTHR21716">
    <property type="entry name" value="TRANSMEMBRANE PROTEIN"/>
    <property type="match status" value="1"/>
</dbReference>
<keyword evidence="4 7" id="KW-1133">Transmembrane helix</keyword>
<evidence type="ECO:0000256" key="4">
    <source>
        <dbReference type="ARBA" id="ARBA00022989"/>
    </source>
</evidence>
<evidence type="ECO:0000256" key="1">
    <source>
        <dbReference type="ARBA" id="ARBA00004141"/>
    </source>
</evidence>
<evidence type="ECO:0008006" key="10">
    <source>
        <dbReference type="Google" id="ProtNLM"/>
    </source>
</evidence>
<evidence type="ECO:0000313" key="8">
    <source>
        <dbReference type="EMBL" id="KAK2181792.1"/>
    </source>
</evidence>
<comment type="subcellular location">
    <subcellularLocation>
        <location evidence="1">Membrane</location>
        <topology evidence="1">Multi-pass membrane protein</topology>
    </subcellularLocation>
</comment>
<comment type="caution">
    <text evidence="8">The sequence shown here is derived from an EMBL/GenBank/DDBJ whole genome shotgun (WGS) entry which is preliminary data.</text>
</comment>
<evidence type="ECO:0000256" key="7">
    <source>
        <dbReference type="SAM" id="Phobius"/>
    </source>
</evidence>
<dbReference type="Pfam" id="PF01594">
    <property type="entry name" value="AI-2E_transport"/>
    <property type="match status" value="1"/>
</dbReference>
<evidence type="ECO:0000256" key="5">
    <source>
        <dbReference type="ARBA" id="ARBA00023136"/>
    </source>
</evidence>
<comment type="similarity">
    <text evidence="2">Belongs to the autoinducer-2 exporter (AI-2E) (TC 2.A.86) family.</text>
</comment>
<gene>
    <name evidence="8" type="ORF">NP493_381g02048</name>
</gene>
<organism evidence="8 9">
    <name type="scientific">Ridgeia piscesae</name>
    <name type="common">Tubeworm</name>
    <dbReference type="NCBI Taxonomy" id="27915"/>
    <lineage>
        <taxon>Eukaryota</taxon>
        <taxon>Metazoa</taxon>
        <taxon>Spiralia</taxon>
        <taxon>Lophotrochozoa</taxon>
        <taxon>Annelida</taxon>
        <taxon>Polychaeta</taxon>
        <taxon>Sedentaria</taxon>
        <taxon>Canalipalpata</taxon>
        <taxon>Sabellida</taxon>
        <taxon>Siboglinidae</taxon>
        <taxon>Ridgeia</taxon>
    </lineage>
</organism>